<comment type="similarity">
    <text evidence="2">Belongs to the outer membrane factor (OMF) (TC 1.B.17) family.</text>
</comment>
<keyword evidence="4" id="KW-1134">Transmembrane beta strand</keyword>
<dbReference type="AlphaFoldDB" id="A0A2S9K4M6"/>
<dbReference type="EMBL" id="PVLQ01000030">
    <property type="protein sequence ID" value="PRD65413.1"/>
    <property type="molecule type" value="Genomic_DNA"/>
</dbReference>
<feature type="chain" id="PRO_5015553663" evidence="9">
    <location>
        <begin position="25"/>
        <end position="459"/>
    </location>
</feature>
<keyword evidence="3" id="KW-0813">Transport</keyword>
<dbReference type="Proteomes" id="UP000238589">
    <property type="component" value="Unassembled WGS sequence"/>
</dbReference>
<feature type="coiled-coil region" evidence="8">
    <location>
        <begin position="340"/>
        <end position="367"/>
    </location>
</feature>
<evidence type="ECO:0000256" key="5">
    <source>
        <dbReference type="ARBA" id="ARBA00022692"/>
    </source>
</evidence>
<dbReference type="GO" id="GO:0015288">
    <property type="term" value="F:porin activity"/>
    <property type="evidence" value="ECO:0007669"/>
    <property type="project" value="TreeGrafter"/>
</dbReference>
<comment type="subcellular location">
    <subcellularLocation>
        <location evidence="1">Cell outer membrane</location>
    </subcellularLocation>
</comment>
<evidence type="ECO:0000256" key="2">
    <source>
        <dbReference type="ARBA" id="ARBA00007613"/>
    </source>
</evidence>
<keyword evidence="5" id="KW-0812">Transmembrane</keyword>
<feature type="coiled-coil region" evidence="8">
    <location>
        <begin position="408"/>
        <end position="435"/>
    </location>
</feature>
<evidence type="ECO:0000313" key="11">
    <source>
        <dbReference type="Proteomes" id="UP000238589"/>
    </source>
</evidence>
<dbReference type="InterPro" id="IPR003423">
    <property type="entry name" value="OMP_efflux"/>
</dbReference>
<dbReference type="GO" id="GO:1990281">
    <property type="term" value="C:efflux pump complex"/>
    <property type="evidence" value="ECO:0007669"/>
    <property type="project" value="TreeGrafter"/>
</dbReference>
<accession>A0A2S9K4M6</accession>
<evidence type="ECO:0000256" key="8">
    <source>
        <dbReference type="SAM" id="Coils"/>
    </source>
</evidence>
<comment type="caution">
    <text evidence="10">The sequence shown here is derived from an EMBL/GenBank/DDBJ whole genome shotgun (WGS) entry which is preliminary data.</text>
</comment>
<proteinExistence type="inferred from homology"/>
<keyword evidence="9" id="KW-0732">Signal</keyword>
<evidence type="ECO:0000313" key="10">
    <source>
        <dbReference type="EMBL" id="PRD65413.1"/>
    </source>
</evidence>
<keyword evidence="11" id="KW-1185">Reference proteome</keyword>
<reference evidence="10 11" key="1">
    <citation type="submission" date="2018-03" db="EMBL/GenBank/DDBJ databases">
        <title>Comparative genomics illustrates the genes involved in a hyperalkaliphilic mechanisms of Serpentinomonas isolated from highly-alkaline calcium-rich serpentinized springs.</title>
        <authorList>
            <person name="Suzuki S."/>
            <person name="Ishii S."/>
            <person name="Walworth N."/>
            <person name="Bird L."/>
            <person name="Kuenen J.G."/>
            <person name="Nealson K.H."/>
        </authorList>
    </citation>
    <scope>NUCLEOTIDE SEQUENCE [LARGE SCALE GENOMIC DNA]</scope>
    <source>
        <strain evidence="10 11">P1</strain>
    </source>
</reference>
<dbReference type="GO" id="GO:0009279">
    <property type="term" value="C:cell outer membrane"/>
    <property type="evidence" value="ECO:0007669"/>
    <property type="project" value="UniProtKB-SubCell"/>
</dbReference>
<gene>
    <name evidence="10" type="ORF">C6P64_09470</name>
</gene>
<name>A0A2S9K4M6_9BURK</name>
<dbReference type="PANTHER" id="PTHR30026">
    <property type="entry name" value="OUTER MEMBRANE PROTEIN TOLC"/>
    <property type="match status" value="1"/>
</dbReference>
<dbReference type="Gene3D" id="1.20.1600.10">
    <property type="entry name" value="Outer membrane efflux proteins (OEP)"/>
    <property type="match status" value="1"/>
</dbReference>
<organism evidence="10 11">
    <name type="scientific">Malikia granosa</name>
    <dbReference type="NCBI Taxonomy" id="263067"/>
    <lineage>
        <taxon>Bacteria</taxon>
        <taxon>Pseudomonadati</taxon>
        <taxon>Pseudomonadota</taxon>
        <taxon>Betaproteobacteria</taxon>
        <taxon>Burkholderiales</taxon>
        <taxon>Comamonadaceae</taxon>
        <taxon>Malikia</taxon>
    </lineage>
</organism>
<evidence type="ECO:0000256" key="9">
    <source>
        <dbReference type="SAM" id="SignalP"/>
    </source>
</evidence>
<sequence length="459" mass="48883">MRSRPLIAGALLALCAMSPGFASATDLLQVWQAAREHDPQGQVLDAARAAGAARREQAAALWRPTLGLSTSAGYSSADSRMDGAQFAAPGFGHSTGVSFGTSVEGGTATRWALGARQPLYSPERRAQQRQLSLAADAADLEWQAAQQDWMLQTAQRYFGLLLAERRLALLKQQQVAVDRAYTEAQDRYALGDQPITDSHEAAARARGLQAQVLAAANELELARQALQDSTGLAAERLQLQAPSGQLADGALAPLESWLALAQQHNPLLRLQQAQAEVAAAEVRKHGLAGSATVELVAQASRERLGGSGDYGTASNSQSQQMVGVALNLPLYTGGWRSAKLAEALSLEQKARAELERVRLQLAQQTRASWLALSSGQARLAALEQALVASRARLDATRLGRQVGDRTTLDLLNAENDAAAAELALLQARTELLQNRLQLEALAGQLDLPGLQAVNAKLQP</sequence>
<evidence type="ECO:0000256" key="6">
    <source>
        <dbReference type="ARBA" id="ARBA00023136"/>
    </source>
</evidence>
<dbReference type="Pfam" id="PF02321">
    <property type="entry name" value="OEP"/>
    <property type="match status" value="2"/>
</dbReference>
<evidence type="ECO:0000256" key="4">
    <source>
        <dbReference type="ARBA" id="ARBA00022452"/>
    </source>
</evidence>
<keyword evidence="6" id="KW-0472">Membrane</keyword>
<feature type="signal peptide" evidence="9">
    <location>
        <begin position="1"/>
        <end position="24"/>
    </location>
</feature>
<dbReference type="PANTHER" id="PTHR30026:SF20">
    <property type="entry name" value="OUTER MEMBRANE PROTEIN TOLC"/>
    <property type="match status" value="1"/>
</dbReference>
<dbReference type="InterPro" id="IPR051906">
    <property type="entry name" value="TolC-like"/>
</dbReference>
<protein>
    <submittedName>
        <fullName evidence="10">Transporter</fullName>
    </submittedName>
</protein>
<dbReference type="GO" id="GO:0015562">
    <property type="term" value="F:efflux transmembrane transporter activity"/>
    <property type="evidence" value="ECO:0007669"/>
    <property type="project" value="InterPro"/>
</dbReference>
<evidence type="ECO:0000256" key="7">
    <source>
        <dbReference type="ARBA" id="ARBA00023237"/>
    </source>
</evidence>
<dbReference type="OrthoDB" id="9813458at2"/>
<dbReference type="RefSeq" id="WP_105748321.1">
    <property type="nucleotide sequence ID" value="NZ_PVLQ01000030.1"/>
</dbReference>
<evidence type="ECO:0000256" key="3">
    <source>
        <dbReference type="ARBA" id="ARBA00022448"/>
    </source>
</evidence>
<keyword evidence="8" id="KW-0175">Coiled coil</keyword>
<evidence type="ECO:0000256" key="1">
    <source>
        <dbReference type="ARBA" id="ARBA00004442"/>
    </source>
</evidence>
<keyword evidence="7" id="KW-0998">Cell outer membrane</keyword>
<dbReference type="SUPFAM" id="SSF56954">
    <property type="entry name" value="Outer membrane efflux proteins (OEP)"/>
    <property type="match status" value="1"/>
</dbReference>